<comment type="caution">
    <text evidence="8">The sequence shown here is derived from an EMBL/GenBank/DDBJ whole genome shotgun (WGS) entry which is preliminary data.</text>
</comment>
<evidence type="ECO:0000259" key="7">
    <source>
        <dbReference type="Pfam" id="PF01490"/>
    </source>
</evidence>
<feature type="transmembrane region" description="Helical" evidence="5">
    <location>
        <begin position="64"/>
        <end position="85"/>
    </location>
</feature>
<evidence type="ECO:0000313" key="8">
    <source>
        <dbReference type="EMBL" id="KAG5181517.1"/>
    </source>
</evidence>
<feature type="transmembrane region" description="Helical" evidence="5">
    <location>
        <begin position="273"/>
        <end position="290"/>
    </location>
</feature>
<evidence type="ECO:0000256" key="1">
    <source>
        <dbReference type="ARBA" id="ARBA00004141"/>
    </source>
</evidence>
<evidence type="ECO:0000313" key="9">
    <source>
        <dbReference type="Proteomes" id="UP000664859"/>
    </source>
</evidence>
<dbReference type="PANTHER" id="PTHR22950:SF349">
    <property type="entry name" value="AMINO ACID TRANSPORTER TRANSMEMBRANE DOMAIN-CONTAINING PROTEIN"/>
    <property type="match status" value="1"/>
</dbReference>
<dbReference type="GO" id="GO:0015179">
    <property type="term" value="F:L-amino acid transmembrane transporter activity"/>
    <property type="evidence" value="ECO:0007669"/>
    <property type="project" value="TreeGrafter"/>
</dbReference>
<feature type="chain" id="PRO_5032372217" evidence="6">
    <location>
        <begin position="16"/>
        <end position="338"/>
    </location>
</feature>
<evidence type="ECO:0000256" key="2">
    <source>
        <dbReference type="ARBA" id="ARBA00022692"/>
    </source>
</evidence>
<dbReference type="GO" id="GO:0005774">
    <property type="term" value="C:vacuolar membrane"/>
    <property type="evidence" value="ECO:0007669"/>
    <property type="project" value="TreeGrafter"/>
</dbReference>
<keyword evidence="4 5" id="KW-0472">Membrane</keyword>
<feature type="transmembrane region" description="Helical" evidence="5">
    <location>
        <begin position="250"/>
        <end position="267"/>
    </location>
</feature>
<feature type="signal peptide" evidence="6">
    <location>
        <begin position="1"/>
        <end position="15"/>
    </location>
</feature>
<comment type="subcellular location">
    <subcellularLocation>
        <location evidence="1">Membrane</location>
        <topology evidence="1">Multi-pass membrane protein</topology>
    </subcellularLocation>
</comment>
<name>A0A835YTU8_9STRA</name>
<accession>A0A835YTU8</accession>
<evidence type="ECO:0000256" key="3">
    <source>
        <dbReference type="ARBA" id="ARBA00022989"/>
    </source>
</evidence>
<evidence type="ECO:0000256" key="5">
    <source>
        <dbReference type="SAM" id="Phobius"/>
    </source>
</evidence>
<feature type="transmembrane region" description="Helical" evidence="5">
    <location>
        <begin position="92"/>
        <end position="112"/>
    </location>
</feature>
<evidence type="ECO:0000256" key="4">
    <source>
        <dbReference type="ARBA" id="ARBA00023136"/>
    </source>
</evidence>
<dbReference type="AlphaFoldDB" id="A0A835YTU8"/>
<feature type="transmembrane region" description="Helical" evidence="5">
    <location>
        <begin position="132"/>
        <end position="151"/>
    </location>
</feature>
<keyword evidence="3 5" id="KW-1133">Transmembrane helix</keyword>
<keyword evidence="9" id="KW-1185">Reference proteome</keyword>
<feature type="transmembrane region" description="Helical" evidence="5">
    <location>
        <begin position="163"/>
        <end position="188"/>
    </location>
</feature>
<feature type="transmembrane region" description="Helical" evidence="5">
    <location>
        <begin position="311"/>
        <end position="329"/>
    </location>
</feature>
<keyword evidence="2 5" id="KW-0812">Transmembrane</keyword>
<dbReference type="OrthoDB" id="1684102at2759"/>
<keyword evidence="6" id="KW-0732">Signal</keyword>
<gene>
    <name evidence="8" type="ORF">JKP88DRAFT_257952</name>
</gene>
<dbReference type="PANTHER" id="PTHR22950">
    <property type="entry name" value="AMINO ACID TRANSPORTER"/>
    <property type="match status" value="1"/>
</dbReference>
<evidence type="ECO:0000256" key="6">
    <source>
        <dbReference type="SAM" id="SignalP"/>
    </source>
</evidence>
<sequence length="338" mass="36375">MYCMWLLVLCRRLLASQGATSYSDVCRIALGTPGMVVVEFSLIVTQASFSIAYILFIARNFEQITGIAQPLVVAMCMPLLFALCLFRHAKYLAPFAMFAEAVNLVGMAVVLTTDVKTMNVNHPDVVQANWPALPFITGVFLYCFEGMGMVLSLEANALHKQSFVPILTAVVTLYAVLCAAMGAMGYLAYGAATRDIVLLNMGNTPFTLVVKVSALRPATLTLVRAVMMVPIWEVLEPKCLHKPSSRGGRGLLRLTGVCLTGLIAAWVPSFSLFMGLIGSSCCSLLAFILPPLAYGQIVHAAGSRLEPWRRLLHAVIMGAGVLAGVTGTIDAVRQLVKA</sequence>
<feature type="transmembrane region" description="Helical" evidence="5">
    <location>
        <begin position="36"/>
        <end position="58"/>
    </location>
</feature>
<organism evidence="8 9">
    <name type="scientific">Tribonema minus</name>
    <dbReference type="NCBI Taxonomy" id="303371"/>
    <lineage>
        <taxon>Eukaryota</taxon>
        <taxon>Sar</taxon>
        <taxon>Stramenopiles</taxon>
        <taxon>Ochrophyta</taxon>
        <taxon>PX clade</taxon>
        <taxon>Xanthophyceae</taxon>
        <taxon>Tribonematales</taxon>
        <taxon>Tribonemataceae</taxon>
        <taxon>Tribonema</taxon>
    </lineage>
</organism>
<dbReference type="Pfam" id="PF01490">
    <property type="entry name" value="Aa_trans"/>
    <property type="match status" value="1"/>
</dbReference>
<feature type="domain" description="Amino acid transporter transmembrane" evidence="7">
    <location>
        <begin position="1"/>
        <end position="329"/>
    </location>
</feature>
<reference evidence="8" key="1">
    <citation type="submission" date="2021-02" db="EMBL/GenBank/DDBJ databases">
        <title>First Annotated Genome of the Yellow-green Alga Tribonema minus.</title>
        <authorList>
            <person name="Mahan K.M."/>
        </authorList>
    </citation>
    <scope>NUCLEOTIDE SEQUENCE</scope>
    <source>
        <strain evidence="8">UTEX B ZZ1240</strain>
    </source>
</reference>
<proteinExistence type="predicted"/>
<dbReference type="EMBL" id="JAFCMP010000323">
    <property type="protein sequence ID" value="KAG5181517.1"/>
    <property type="molecule type" value="Genomic_DNA"/>
</dbReference>
<protein>
    <submittedName>
        <fullName evidence="8">Transmembrane amino acid transporter protein-domain-containing protein</fullName>
    </submittedName>
</protein>
<dbReference type="InterPro" id="IPR013057">
    <property type="entry name" value="AA_transpt_TM"/>
</dbReference>
<dbReference type="Proteomes" id="UP000664859">
    <property type="component" value="Unassembled WGS sequence"/>
</dbReference>